<dbReference type="Pfam" id="PF13305">
    <property type="entry name" value="TetR_C_33"/>
    <property type="match status" value="1"/>
</dbReference>
<dbReference type="PANTHER" id="PTHR30055">
    <property type="entry name" value="HTH-TYPE TRANSCRIPTIONAL REGULATOR RUTR"/>
    <property type="match status" value="1"/>
</dbReference>
<dbReference type="GO" id="GO:0003700">
    <property type="term" value="F:DNA-binding transcription factor activity"/>
    <property type="evidence" value="ECO:0007669"/>
    <property type="project" value="TreeGrafter"/>
</dbReference>
<evidence type="ECO:0000259" key="5">
    <source>
        <dbReference type="PROSITE" id="PS50977"/>
    </source>
</evidence>
<dbReference type="InterPro" id="IPR009057">
    <property type="entry name" value="Homeodomain-like_sf"/>
</dbReference>
<dbReference type="InterPro" id="IPR025996">
    <property type="entry name" value="MT1864/Rv1816-like_C"/>
</dbReference>
<gene>
    <name evidence="6" type="ORF">FHX76_002302</name>
</gene>
<dbReference type="Gene3D" id="1.10.357.10">
    <property type="entry name" value="Tetracycline Repressor, domain 2"/>
    <property type="match status" value="1"/>
</dbReference>
<dbReference type="InterPro" id="IPR036271">
    <property type="entry name" value="Tet_transcr_reg_TetR-rel_C_sf"/>
</dbReference>
<dbReference type="Pfam" id="PF00440">
    <property type="entry name" value="TetR_N"/>
    <property type="match status" value="1"/>
</dbReference>
<proteinExistence type="predicted"/>
<keyword evidence="1" id="KW-0805">Transcription regulation</keyword>
<feature type="DNA-binding region" description="H-T-H motif" evidence="4">
    <location>
        <begin position="28"/>
        <end position="47"/>
    </location>
</feature>
<protein>
    <submittedName>
        <fullName evidence="6">AcrR family transcriptional regulator</fullName>
    </submittedName>
</protein>
<name>A0A7X5R2H8_9MICO</name>
<dbReference type="SUPFAM" id="SSF46689">
    <property type="entry name" value="Homeodomain-like"/>
    <property type="match status" value="1"/>
</dbReference>
<dbReference type="PANTHER" id="PTHR30055:SF151">
    <property type="entry name" value="TRANSCRIPTIONAL REGULATORY PROTEIN"/>
    <property type="match status" value="1"/>
</dbReference>
<dbReference type="PROSITE" id="PS50977">
    <property type="entry name" value="HTH_TETR_2"/>
    <property type="match status" value="1"/>
</dbReference>
<sequence>MARAGLTAERLAQAGAELADSIGFERVTVAELARRFGVKPASLYSHVHGTVDLKTRIALIALEELADRVADAVAGRSRKAALAGLGNAYRLYAQQHPGRFTAAHERLTPEAAASSAGPRHANMMRSILRGYSLSDADKTHAVRMIGSTFQGFVTLESHGGFDHSSPSSNESWERIIEALHSLLSSWPAATPAGA</sequence>
<dbReference type="Proteomes" id="UP000541033">
    <property type="component" value="Unassembled WGS sequence"/>
</dbReference>
<keyword evidence="7" id="KW-1185">Reference proteome</keyword>
<dbReference type="SUPFAM" id="SSF48498">
    <property type="entry name" value="Tetracyclin repressor-like, C-terminal domain"/>
    <property type="match status" value="1"/>
</dbReference>
<dbReference type="AlphaFoldDB" id="A0A7X5R2H8"/>
<evidence type="ECO:0000313" key="7">
    <source>
        <dbReference type="Proteomes" id="UP000541033"/>
    </source>
</evidence>
<dbReference type="Gene3D" id="1.10.10.60">
    <property type="entry name" value="Homeodomain-like"/>
    <property type="match status" value="1"/>
</dbReference>
<evidence type="ECO:0000256" key="2">
    <source>
        <dbReference type="ARBA" id="ARBA00023125"/>
    </source>
</evidence>
<dbReference type="GO" id="GO:0000976">
    <property type="term" value="F:transcription cis-regulatory region binding"/>
    <property type="evidence" value="ECO:0007669"/>
    <property type="project" value="TreeGrafter"/>
</dbReference>
<evidence type="ECO:0000313" key="6">
    <source>
        <dbReference type="EMBL" id="NIH54406.1"/>
    </source>
</evidence>
<dbReference type="RefSeq" id="WP_167150788.1">
    <property type="nucleotide sequence ID" value="NZ_JAAMOX010000002.1"/>
</dbReference>
<dbReference type="EMBL" id="JAAMOX010000002">
    <property type="protein sequence ID" value="NIH54406.1"/>
    <property type="molecule type" value="Genomic_DNA"/>
</dbReference>
<dbReference type="InterPro" id="IPR001647">
    <property type="entry name" value="HTH_TetR"/>
</dbReference>
<keyword evidence="3" id="KW-0804">Transcription</keyword>
<organism evidence="6 7">
    <name type="scientific">Lysinibacter cavernae</name>
    <dbReference type="NCBI Taxonomy" id="1640652"/>
    <lineage>
        <taxon>Bacteria</taxon>
        <taxon>Bacillati</taxon>
        <taxon>Actinomycetota</taxon>
        <taxon>Actinomycetes</taxon>
        <taxon>Micrococcales</taxon>
        <taxon>Microbacteriaceae</taxon>
        <taxon>Lysinibacter</taxon>
    </lineage>
</organism>
<comment type="caution">
    <text evidence="6">The sequence shown here is derived from an EMBL/GenBank/DDBJ whole genome shotgun (WGS) entry which is preliminary data.</text>
</comment>
<accession>A0A7X5R2H8</accession>
<dbReference type="InterPro" id="IPR050109">
    <property type="entry name" value="HTH-type_TetR-like_transc_reg"/>
</dbReference>
<evidence type="ECO:0000256" key="3">
    <source>
        <dbReference type="ARBA" id="ARBA00023163"/>
    </source>
</evidence>
<evidence type="ECO:0000256" key="4">
    <source>
        <dbReference type="PROSITE-ProRule" id="PRU00335"/>
    </source>
</evidence>
<feature type="domain" description="HTH tetR-type" evidence="5">
    <location>
        <begin position="5"/>
        <end position="65"/>
    </location>
</feature>
<reference evidence="6 7" key="1">
    <citation type="submission" date="2020-02" db="EMBL/GenBank/DDBJ databases">
        <title>Sequencing the genomes of 1000 actinobacteria strains.</title>
        <authorList>
            <person name="Klenk H.-P."/>
        </authorList>
    </citation>
    <scope>NUCLEOTIDE SEQUENCE [LARGE SCALE GENOMIC DNA]</scope>
    <source>
        <strain evidence="6 7">DSM 27960</strain>
    </source>
</reference>
<keyword evidence="2 4" id="KW-0238">DNA-binding</keyword>
<evidence type="ECO:0000256" key="1">
    <source>
        <dbReference type="ARBA" id="ARBA00023015"/>
    </source>
</evidence>